<protein>
    <submittedName>
        <fullName evidence="1">Pyridine nucleotide-disulphide oxidoreductase family protein</fullName>
    </submittedName>
</protein>
<evidence type="ECO:0000313" key="1">
    <source>
        <dbReference type="EMBL" id="ACA45736.1"/>
    </source>
</evidence>
<dbReference type="Proteomes" id="UP000008541">
    <property type="component" value="Chromosome"/>
</dbReference>
<dbReference type="AlphaFoldDB" id="B1IEM4"/>
<proteinExistence type="predicted"/>
<dbReference type="KEGG" id="cbb:CLD_0310"/>
<gene>
    <name evidence="1" type="ordered locus">CLD_0310</name>
</gene>
<dbReference type="HOGENOM" id="CLU_3231627_0_0_9"/>
<organism evidence="1 2">
    <name type="scientific">Clostridium botulinum (strain Okra / Type B1)</name>
    <dbReference type="NCBI Taxonomy" id="498213"/>
    <lineage>
        <taxon>Bacteria</taxon>
        <taxon>Bacillati</taxon>
        <taxon>Bacillota</taxon>
        <taxon>Clostridia</taxon>
        <taxon>Eubacteriales</taxon>
        <taxon>Clostridiaceae</taxon>
        <taxon>Clostridium</taxon>
    </lineage>
</organism>
<name>B1IEM4_CLOBK</name>
<reference evidence="1 2" key="1">
    <citation type="journal article" date="2007" name="PLoS ONE">
        <title>Analysis of the neurotoxin complex genes in Clostridium botulinum A1-A4 and B1 strains: BoNT/A3, /Ba4 and /B1 clusters are located within plasmids.</title>
        <authorList>
            <person name="Smith T.J."/>
            <person name="Hill K.K."/>
            <person name="Foley B.T."/>
            <person name="Detter J.C."/>
            <person name="Munk A.C."/>
            <person name="Bruce D.C."/>
            <person name="Doggett N.A."/>
            <person name="Smith L.A."/>
            <person name="Marks J.D."/>
            <person name="Xie G."/>
            <person name="Brettin T.S."/>
        </authorList>
    </citation>
    <scope>NUCLEOTIDE SEQUENCE [LARGE SCALE GENOMIC DNA]</scope>
    <source>
        <strain evidence="2">Okra / Type B1</strain>
    </source>
</reference>
<dbReference type="EMBL" id="CP000939">
    <property type="protein sequence ID" value="ACA45736.1"/>
    <property type="molecule type" value="Genomic_DNA"/>
</dbReference>
<sequence length="43" mass="4912">MRVIPIEHAISGETRRASYEEVSKYLNETVKVGSGSYYVEKSF</sequence>
<evidence type="ECO:0000313" key="2">
    <source>
        <dbReference type="Proteomes" id="UP000008541"/>
    </source>
</evidence>
<accession>B1IEM4</accession>